<dbReference type="RefSeq" id="WP_248550022.1">
    <property type="nucleotide sequence ID" value="NZ_JALPRK010000001.1"/>
</dbReference>
<evidence type="ECO:0000256" key="1">
    <source>
        <dbReference type="ARBA" id="ARBA00010638"/>
    </source>
</evidence>
<feature type="binding site" evidence="4">
    <location>
        <position position="59"/>
    </location>
    <ligand>
        <name>substrate</name>
    </ligand>
</feature>
<comment type="similarity">
    <text evidence="1 5">Belongs to the 5-formyltetrahydrofolate cyclo-ligase family.</text>
</comment>
<feature type="binding site" evidence="4">
    <location>
        <begin position="144"/>
        <end position="152"/>
    </location>
    <ligand>
        <name>ATP</name>
        <dbReference type="ChEBI" id="CHEBI:30616"/>
    </ligand>
</feature>
<name>A0A9X2BN12_9BACL</name>
<feature type="binding site" evidence="4">
    <location>
        <begin position="7"/>
        <end position="11"/>
    </location>
    <ligand>
        <name>ATP</name>
        <dbReference type="ChEBI" id="CHEBI:30616"/>
    </ligand>
</feature>
<dbReference type="GO" id="GO:0046872">
    <property type="term" value="F:metal ion binding"/>
    <property type="evidence" value="ECO:0007669"/>
    <property type="project" value="UniProtKB-KW"/>
</dbReference>
<evidence type="ECO:0000313" key="7">
    <source>
        <dbReference type="Proteomes" id="UP001139534"/>
    </source>
</evidence>
<evidence type="ECO:0000256" key="3">
    <source>
        <dbReference type="ARBA" id="ARBA00022840"/>
    </source>
</evidence>
<evidence type="ECO:0000313" key="6">
    <source>
        <dbReference type="EMBL" id="MCK8485777.1"/>
    </source>
</evidence>
<proteinExistence type="inferred from homology"/>
<protein>
    <recommendedName>
        <fullName evidence="5">5-formyltetrahydrofolate cyclo-ligase</fullName>
        <ecNumber evidence="5">6.3.3.2</ecNumber>
    </recommendedName>
</protein>
<dbReference type="PANTHER" id="PTHR23407:SF1">
    <property type="entry name" value="5-FORMYLTETRAHYDROFOLATE CYCLO-LIGASE"/>
    <property type="match status" value="1"/>
</dbReference>
<comment type="cofactor">
    <cofactor evidence="5">
        <name>Mg(2+)</name>
        <dbReference type="ChEBI" id="CHEBI:18420"/>
    </cofactor>
</comment>
<keyword evidence="6" id="KW-0436">Ligase</keyword>
<evidence type="ECO:0000256" key="4">
    <source>
        <dbReference type="PIRSR" id="PIRSR006806-1"/>
    </source>
</evidence>
<keyword evidence="5" id="KW-0479">Metal-binding</keyword>
<dbReference type="PANTHER" id="PTHR23407">
    <property type="entry name" value="ATPASE INHIBITOR/5-FORMYLTETRAHYDROFOLATE CYCLO-LIGASE"/>
    <property type="match status" value="1"/>
</dbReference>
<dbReference type="NCBIfam" id="TIGR02727">
    <property type="entry name" value="MTHFS_bact"/>
    <property type="match status" value="1"/>
</dbReference>
<gene>
    <name evidence="6" type="ORF">M0651_01150</name>
</gene>
<comment type="catalytic activity">
    <reaction evidence="5">
        <text>(6S)-5-formyl-5,6,7,8-tetrahydrofolate + ATP = (6R)-5,10-methenyltetrahydrofolate + ADP + phosphate</text>
        <dbReference type="Rhea" id="RHEA:10488"/>
        <dbReference type="ChEBI" id="CHEBI:30616"/>
        <dbReference type="ChEBI" id="CHEBI:43474"/>
        <dbReference type="ChEBI" id="CHEBI:57455"/>
        <dbReference type="ChEBI" id="CHEBI:57457"/>
        <dbReference type="ChEBI" id="CHEBI:456216"/>
        <dbReference type="EC" id="6.3.3.2"/>
    </reaction>
</comment>
<dbReference type="GO" id="GO:0005524">
    <property type="term" value="F:ATP binding"/>
    <property type="evidence" value="ECO:0007669"/>
    <property type="project" value="UniProtKB-KW"/>
</dbReference>
<reference evidence="6" key="1">
    <citation type="submission" date="2022-04" db="EMBL/GenBank/DDBJ databases">
        <authorList>
            <person name="Seo M.-J."/>
        </authorList>
    </citation>
    <scope>NUCLEOTIDE SEQUENCE</scope>
    <source>
        <strain evidence="6">MBLB2552</strain>
    </source>
</reference>
<dbReference type="InterPro" id="IPR002698">
    <property type="entry name" value="FTHF_cligase"/>
</dbReference>
<keyword evidence="7" id="KW-1185">Reference proteome</keyword>
<dbReference type="AlphaFoldDB" id="A0A9X2BN12"/>
<dbReference type="InterPro" id="IPR024185">
    <property type="entry name" value="FTHF_cligase-like_sf"/>
</dbReference>
<keyword evidence="3 4" id="KW-0067">ATP-binding</keyword>
<keyword evidence="2 4" id="KW-0547">Nucleotide-binding</keyword>
<dbReference type="GO" id="GO:0035999">
    <property type="term" value="P:tetrahydrofolate interconversion"/>
    <property type="evidence" value="ECO:0007669"/>
    <property type="project" value="TreeGrafter"/>
</dbReference>
<sequence length="226" mass="25047">MELTDAKKELRQQMLKVRAQIPEGSRTEQSLAASRLAEREVLGPLRARRGGKLNLFCYMAFRDEPDTWPMLANCFAQGDRLLAPRIGPNRSLSLHEISGTEDLVPGTWGILEPAGHAADWPPERYPEIDLIVIPGLAFDLNGGRIGFGAGYYDRLIDELARRSGGTGQVILAALVLQELILPEGEIPMESHDFRLDLLFTAKETIYMKESSDKLGKLGIGSRNDAF</sequence>
<accession>A0A9X2BN12</accession>
<keyword evidence="5" id="KW-0460">Magnesium</keyword>
<evidence type="ECO:0000256" key="5">
    <source>
        <dbReference type="RuleBase" id="RU361279"/>
    </source>
</evidence>
<dbReference type="GO" id="GO:0030272">
    <property type="term" value="F:5-formyltetrahydrofolate cyclo-ligase activity"/>
    <property type="evidence" value="ECO:0007669"/>
    <property type="project" value="UniProtKB-EC"/>
</dbReference>
<dbReference type="InterPro" id="IPR037171">
    <property type="entry name" value="NagB/RpiA_transferase-like"/>
</dbReference>
<dbReference type="Gene3D" id="3.40.50.10420">
    <property type="entry name" value="NagB/RpiA/CoA transferase-like"/>
    <property type="match status" value="1"/>
</dbReference>
<dbReference type="Pfam" id="PF01812">
    <property type="entry name" value="5-FTHF_cyc-lig"/>
    <property type="match status" value="1"/>
</dbReference>
<dbReference type="GO" id="GO:0009396">
    <property type="term" value="P:folic acid-containing compound biosynthetic process"/>
    <property type="evidence" value="ECO:0007669"/>
    <property type="project" value="TreeGrafter"/>
</dbReference>
<dbReference type="Proteomes" id="UP001139534">
    <property type="component" value="Unassembled WGS sequence"/>
</dbReference>
<dbReference type="SUPFAM" id="SSF100950">
    <property type="entry name" value="NagB/RpiA/CoA transferase-like"/>
    <property type="match status" value="1"/>
</dbReference>
<dbReference type="EMBL" id="JALPRK010000001">
    <property type="protein sequence ID" value="MCK8485777.1"/>
    <property type="molecule type" value="Genomic_DNA"/>
</dbReference>
<organism evidence="6 7">
    <name type="scientific">Paenibacillus mellifer</name>
    <dbReference type="NCBI Taxonomy" id="2937794"/>
    <lineage>
        <taxon>Bacteria</taxon>
        <taxon>Bacillati</taxon>
        <taxon>Bacillota</taxon>
        <taxon>Bacilli</taxon>
        <taxon>Bacillales</taxon>
        <taxon>Paenibacillaceae</taxon>
        <taxon>Paenibacillus</taxon>
    </lineage>
</organism>
<evidence type="ECO:0000256" key="2">
    <source>
        <dbReference type="ARBA" id="ARBA00022741"/>
    </source>
</evidence>
<feature type="binding site" evidence="4">
    <location>
        <position position="64"/>
    </location>
    <ligand>
        <name>substrate</name>
    </ligand>
</feature>
<comment type="caution">
    <text evidence="6">The sequence shown here is derived from an EMBL/GenBank/DDBJ whole genome shotgun (WGS) entry which is preliminary data.</text>
</comment>
<dbReference type="PIRSF" id="PIRSF006806">
    <property type="entry name" value="FTHF_cligase"/>
    <property type="match status" value="1"/>
</dbReference>
<dbReference type="EC" id="6.3.3.2" evidence="5"/>